<accession>A0A2S6H051</accession>
<dbReference type="InterPro" id="IPR043773">
    <property type="entry name" value="JetA"/>
</dbReference>
<dbReference type="OrthoDB" id="8881537at2"/>
<reference evidence="1 2" key="1">
    <citation type="submission" date="2018-02" db="EMBL/GenBank/DDBJ databases">
        <title>Subsurface microbial communities from deep shales in Ohio and West Virginia, USA.</title>
        <authorList>
            <person name="Wrighton K."/>
        </authorList>
    </citation>
    <scope>NUCLEOTIDE SEQUENCE [LARGE SCALE GENOMIC DNA]</scope>
    <source>
        <strain evidence="1 2">OWC-G53F</strain>
    </source>
</reference>
<dbReference type="AlphaFoldDB" id="A0A2S6H051"/>
<evidence type="ECO:0008006" key="3">
    <source>
        <dbReference type="Google" id="ProtNLM"/>
    </source>
</evidence>
<evidence type="ECO:0000313" key="1">
    <source>
        <dbReference type="EMBL" id="PPK70801.1"/>
    </source>
</evidence>
<comment type="caution">
    <text evidence="1">The sequence shown here is derived from an EMBL/GenBank/DDBJ whole genome shotgun (WGS) entry which is preliminary data.</text>
</comment>
<name>A0A2S6H051_9GAMM</name>
<gene>
    <name evidence="1" type="ORF">B0F88_108156</name>
</gene>
<dbReference type="RefSeq" id="WP_104424063.1">
    <property type="nucleotide sequence ID" value="NZ_PTIY01000008.1"/>
</dbReference>
<dbReference type="Proteomes" id="UP000238071">
    <property type="component" value="Unassembled WGS sequence"/>
</dbReference>
<keyword evidence="2" id="KW-1185">Reference proteome</keyword>
<dbReference type="EMBL" id="PTIY01000008">
    <property type="protein sequence ID" value="PPK70801.1"/>
    <property type="molecule type" value="Genomic_DNA"/>
</dbReference>
<sequence length="480" mass="54405">MFFEAERQNFFRPLNGKRRELVVACLRSLYESLHGPSADYSQNLTRDALKDLLAPTVQGLINNIAADSILDEDELSGLDNADDQQLTNALIRALLKDGWLETFGDRAGLVTAYRLTRAGKLFAEALWSLDRLRSRSRQRNVRSCRNALEAARKNIDAYDLVDAYDYAEKIISDLSEGVDYFQELVRRLMSEATHTPWDEFVAFLDRFEKEFKKQLTADNVERHRQAIRDSLSRLRNLEGDKVNAFESQLQDIAAWTHQERGDTAIFNWLLDRIEDRVEVACTAKHPELIKAMNIYMRRAASIVQQALMLQGGQSRQAYSRAIAQAATLEGDAQTGFLKRLGAAITVSEIRLLDPAAFKLRSASQRRKALTVTALPKVTRDARLQAAMQRSEAAAFTLSNQDVVDYIRGELRLQQRSVRLSSLPMQTATDVLQAMQMVEAVRASRDETLNAKKLPSRLHNAYYTGSDYQIEFNHDSDPNPA</sequence>
<evidence type="ECO:0000313" key="2">
    <source>
        <dbReference type="Proteomes" id="UP000238071"/>
    </source>
</evidence>
<organism evidence="1 2">
    <name type="scientific">Methylobacter tundripaludum</name>
    <dbReference type="NCBI Taxonomy" id="173365"/>
    <lineage>
        <taxon>Bacteria</taxon>
        <taxon>Pseudomonadati</taxon>
        <taxon>Pseudomonadota</taxon>
        <taxon>Gammaproteobacteria</taxon>
        <taxon>Methylococcales</taxon>
        <taxon>Methylococcaceae</taxon>
        <taxon>Methylobacter</taxon>
    </lineage>
</organism>
<protein>
    <recommendedName>
        <fullName evidence="3">Ferrochelatase</fullName>
    </recommendedName>
</protein>
<proteinExistence type="predicted"/>
<dbReference type="Pfam" id="PF18982">
    <property type="entry name" value="JetA"/>
    <property type="match status" value="1"/>
</dbReference>